<dbReference type="EC" id="2.7.13.3" evidence="3"/>
<evidence type="ECO:0000313" key="15">
    <source>
        <dbReference type="EMBL" id="RQH43187.1"/>
    </source>
</evidence>
<dbReference type="GO" id="GO:0005886">
    <property type="term" value="C:plasma membrane"/>
    <property type="evidence" value="ECO:0007669"/>
    <property type="project" value="UniProtKB-SubCell"/>
</dbReference>
<feature type="transmembrane region" description="Helical" evidence="12">
    <location>
        <begin position="352"/>
        <end position="370"/>
    </location>
</feature>
<dbReference type="RefSeq" id="WP_124146547.1">
    <property type="nucleotide sequence ID" value="NZ_CAWOKI010000171.1"/>
</dbReference>
<evidence type="ECO:0000256" key="10">
    <source>
        <dbReference type="ARBA" id="ARBA00023012"/>
    </source>
</evidence>
<dbReference type="CDD" id="cd06225">
    <property type="entry name" value="HAMP"/>
    <property type="match status" value="1"/>
</dbReference>
<evidence type="ECO:0000256" key="8">
    <source>
        <dbReference type="ARBA" id="ARBA00022777"/>
    </source>
</evidence>
<evidence type="ECO:0000256" key="5">
    <source>
        <dbReference type="ARBA" id="ARBA00022553"/>
    </source>
</evidence>
<comment type="caution">
    <text evidence="15">The sequence shown here is derived from an EMBL/GenBank/DDBJ whole genome shotgun (WGS) entry which is preliminary data.</text>
</comment>
<dbReference type="EMBL" id="RCBY01000065">
    <property type="protein sequence ID" value="RQH43187.1"/>
    <property type="molecule type" value="Genomic_DNA"/>
</dbReference>
<dbReference type="InterPro" id="IPR036890">
    <property type="entry name" value="HATPase_C_sf"/>
</dbReference>
<dbReference type="InterPro" id="IPR050736">
    <property type="entry name" value="Sensor_HK_Regulatory"/>
</dbReference>
<keyword evidence="9 12" id="KW-1133">Transmembrane helix</keyword>
<evidence type="ECO:0000256" key="6">
    <source>
        <dbReference type="ARBA" id="ARBA00022679"/>
    </source>
</evidence>
<accession>A0A3N6NPM7</accession>
<dbReference type="PROSITE" id="PS50109">
    <property type="entry name" value="HIS_KIN"/>
    <property type="match status" value="1"/>
</dbReference>
<feature type="domain" description="HAMP" evidence="14">
    <location>
        <begin position="373"/>
        <end position="425"/>
    </location>
</feature>
<dbReference type="InterPro" id="IPR003661">
    <property type="entry name" value="HisK_dim/P_dom"/>
</dbReference>
<feature type="domain" description="Histidine kinase" evidence="13">
    <location>
        <begin position="447"/>
        <end position="675"/>
    </location>
</feature>
<comment type="subcellular location">
    <subcellularLocation>
        <location evidence="2">Cell membrane</location>
        <topology evidence="2">Multi-pass membrane protein</topology>
    </subcellularLocation>
</comment>
<evidence type="ECO:0000256" key="9">
    <source>
        <dbReference type="ARBA" id="ARBA00022989"/>
    </source>
</evidence>
<evidence type="ECO:0000259" key="13">
    <source>
        <dbReference type="PROSITE" id="PS50109"/>
    </source>
</evidence>
<keyword evidence="11 12" id="KW-0472">Membrane</keyword>
<dbReference type="PROSITE" id="PS50885">
    <property type="entry name" value="HAMP"/>
    <property type="match status" value="1"/>
</dbReference>
<dbReference type="InterPro" id="IPR003594">
    <property type="entry name" value="HATPase_dom"/>
</dbReference>
<keyword evidence="7 12" id="KW-0812">Transmembrane</keyword>
<organism evidence="15 16">
    <name type="scientific">Okeania hirsuta</name>
    <dbReference type="NCBI Taxonomy" id="1458930"/>
    <lineage>
        <taxon>Bacteria</taxon>
        <taxon>Bacillati</taxon>
        <taxon>Cyanobacteriota</taxon>
        <taxon>Cyanophyceae</taxon>
        <taxon>Oscillatoriophycideae</taxon>
        <taxon>Oscillatoriales</taxon>
        <taxon>Microcoleaceae</taxon>
        <taxon>Okeania</taxon>
    </lineage>
</organism>
<dbReference type="SMART" id="SM00304">
    <property type="entry name" value="HAMP"/>
    <property type="match status" value="1"/>
</dbReference>
<keyword evidence="5" id="KW-0597">Phosphoprotein</keyword>
<name>A0A3N6NPM7_9CYAN</name>
<dbReference type="Pfam" id="PF00512">
    <property type="entry name" value="HisKA"/>
    <property type="match status" value="1"/>
</dbReference>
<evidence type="ECO:0000256" key="3">
    <source>
        <dbReference type="ARBA" id="ARBA00012438"/>
    </source>
</evidence>
<sequence length="679" mass="75995">MPKLPLNPLFYQSPPKLPLRVVVIVPFVLQIIATVGLVGYLSFTNGKRAINDLANQLQNEITARIQQKLNIFLETPHLVNQLNVNAIRLNQLNIQEINDVERHLWQQIQSFDSIGVIGITSTSGTMIAVSRQDNNRFNIIITDESTKGELQEYATNAQGVRTNLTKVVPEYDPHIRPWYQDGIATGKAGWGEMFRSLIDQRVEIMATQPVIDNDDNAIALVTATLTFSELHDFLKRLKISKSGEAFILNRYGQLIASSATSEPFIQDNGDLKLIDASNSNDLLVNSASKHLKDRFEDLNQIQSNLLLNFDIDGQQQFLQVVPFNDQYGLDWLILVVIPEADFTERIHGNTRITIALCFIALIIAIIFGLFSCELIIKPVKNLKQAATSISIGKWEQRVKEVPIEELAILAQGFNQMTEQLKKSFVELENKNTALQEADQFKDEFMKNISHELRTPLNSIICSIKLILDGFCDSQEEETELLHQADKSAIHLLNLINELLDLVQIKEGKLPVNKNLVNLYDCLNEIIDSQQSIIQQKNLQLYKSNLSKSIFVEADPKKLKQVFLNILDNAIKFTETGSITIDVQIKPSINTYDIDQVPIVVVTIKDTGIGVEPSEQYKLFQSFAMVDGSTTRAYSGCGLGLSISRSLMELMGGNITLESAGKNQGTAVSISLPITLKTTE</sequence>
<dbReference type="Gene3D" id="3.30.565.10">
    <property type="entry name" value="Histidine kinase-like ATPase, C-terminal domain"/>
    <property type="match status" value="1"/>
</dbReference>
<dbReference type="Pfam" id="PF00672">
    <property type="entry name" value="HAMP"/>
    <property type="match status" value="1"/>
</dbReference>
<protein>
    <recommendedName>
        <fullName evidence="3">histidine kinase</fullName>
        <ecNumber evidence="3">2.7.13.3</ecNumber>
    </recommendedName>
</protein>
<dbReference type="PANTHER" id="PTHR43711">
    <property type="entry name" value="TWO-COMPONENT HISTIDINE KINASE"/>
    <property type="match status" value="1"/>
</dbReference>
<dbReference type="FunFam" id="3.30.565.10:FF:000030">
    <property type="entry name" value="Ethylene receptor 1"/>
    <property type="match status" value="1"/>
</dbReference>
<evidence type="ECO:0000256" key="11">
    <source>
        <dbReference type="ARBA" id="ARBA00023136"/>
    </source>
</evidence>
<dbReference type="SMART" id="SM00388">
    <property type="entry name" value="HisKA"/>
    <property type="match status" value="1"/>
</dbReference>
<dbReference type="InterPro" id="IPR003660">
    <property type="entry name" value="HAMP_dom"/>
</dbReference>
<evidence type="ECO:0000256" key="2">
    <source>
        <dbReference type="ARBA" id="ARBA00004651"/>
    </source>
</evidence>
<dbReference type="SUPFAM" id="SSF158472">
    <property type="entry name" value="HAMP domain-like"/>
    <property type="match status" value="1"/>
</dbReference>
<evidence type="ECO:0000256" key="4">
    <source>
        <dbReference type="ARBA" id="ARBA00022475"/>
    </source>
</evidence>
<dbReference type="Gene3D" id="6.10.340.10">
    <property type="match status" value="1"/>
</dbReference>
<dbReference type="PRINTS" id="PR00344">
    <property type="entry name" value="BCTRLSENSOR"/>
</dbReference>
<evidence type="ECO:0000259" key="14">
    <source>
        <dbReference type="PROSITE" id="PS50885"/>
    </source>
</evidence>
<gene>
    <name evidence="15" type="ORF">D5R40_13485</name>
</gene>
<dbReference type="CDD" id="cd00082">
    <property type="entry name" value="HisKA"/>
    <property type="match status" value="1"/>
</dbReference>
<dbReference type="Pfam" id="PF02743">
    <property type="entry name" value="dCache_1"/>
    <property type="match status" value="1"/>
</dbReference>
<dbReference type="GO" id="GO:0000155">
    <property type="term" value="F:phosphorelay sensor kinase activity"/>
    <property type="evidence" value="ECO:0007669"/>
    <property type="project" value="InterPro"/>
</dbReference>
<keyword evidence="16" id="KW-1185">Reference proteome</keyword>
<dbReference type="InterPro" id="IPR036097">
    <property type="entry name" value="HisK_dim/P_sf"/>
</dbReference>
<dbReference type="CDD" id="cd18773">
    <property type="entry name" value="PDC1_HK_sensor"/>
    <property type="match status" value="1"/>
</dbReference>
<dbReference type="Proteomes" id="UP000269154">
    <property type="component" value="Unassembled WGS sequence"/>
</dbReference>
<dbReference type="InterPro" id="IPR004358">
    <property type="entry name" value="Sig_transdc_His_kin-like_C"/>
</dbReference>
<evidence type="ECO:0000256" key="12">
    <source>
        <dbReference type="SAM" id="Phobius"/>
    </source>
</evidence>
<dbReference type="PANTHER" id="PTHR43711:SF31">
    <property type="entry name" value="HISTIDINE KINASE"/>
    <property type="match status" value="1"/>
</dbReference>
<dbReference type="InterPro" id="IPR033479">
    <property type="entry name" value="dCache_1"/>
</dbReference>
<dbReference type="Pfam" id="PF02518">
    <property type="entry name" value="HATPase_c"/>
    <property type="match status" value="1"/>
</dbReference>
<dbReference type="CDD" id="cd16922">
    <property type="entry name" value="HATPase_EvgS-ArcB-TorS-like"/>
    <property type="match status" value="1"/>
</dbReference>
<dbReference type="AlphaFoldDB" id="A0A3N6NPM7"/>
<comment type="catalytic activity">
    <reaction evidence="1">
        <text>ATP + protein L-histidine = ADP + protein N-phospho-L-histidine.</text>
        <dbReference type="EC" id="2.7.13.3"/>
    </reaction>
</comment>
<dbReference type="Gene3D" id="1.10.287.130">
    <property type="match status" value="1"/>
</dbReference>
<keyword evidence="4" id="KW-1003">Cell membrane</keyword>
<dbReference type="SMART" id="SM00387">
    <property type="entry name" value="HATPase_c"/>
    <property type="match status" value="1"/>
</dbReference>
<dbReference type="OrthoDB" id="9772100at2"/>
<keyword evidence="6" id="KW-0808">Transferase</keyword>
<dbReference type="SUPFAM" id="SSF55874">
    <property type="entry name" value="ATPase domain of HSP90 chaperone/DNA topoisomerase II/histidine kinase"/>
    <property type="match status" value="1"/>
</dbReference>
<dbReference type="SUPFAM" id="SSF47384">
    <property type="entry name" value="Homodimeric domain of signal transducing histidine kinase"/>
    <property type="match status" value="1"/>
</dbReference>
<reference evidence="15 16" key="1">
    <citation type="journal article" date="2018" name="ACS Chem. Biol.">
        <title>Ketoreductase domain dysfunction expands chemodiversity: malyngamide biosynthesis in the cyanobacterium Okeania hirsuta.</title>
        <authorList>
            <person name="Moss N.A."/>
            <person name="Leao T."/>
            <person name="Rankin M."/>
            <person name="McCullough T.M."/>
            <person name="Qu P."/>
            <person name="Korobeynikov A."/>
            <person name="Smith J.L."/>
            <person name="Gerwick L."/>
            <person name="Gerwick W.H."/>
        </authorList>
    </citation>
    <scope>NUCLEOTIDE SEQUENCE [LARGE SCALE GENOMIC DNA]</scope>
    <source>
        <strain evidence="15 16">PAB10Feb10-1</strain>
    </source>
</reference>
<keyword evidence="8 15" id="KW-0418">Kinase</keyword>
<feature type="transmembrane region" description="Helical" evidence="12">
    <location>
        <begin position="20"/>
        <end position="43"/>
    </location>
</feature>
<evidence type="ECO:0000313" key="16">
    <source>
        <dbReference type="Proteomes" id="UP000269154"/>
    </source>
</evidence>
<dbReference type="Gene3D" id="3.30.450.20">
    <property type="entry name" value="PAS domain"/>
    <property type="match status" value="2"/>
</dbReference>
<evidence type="ECO:0000256" key="7">
    <source>
        <dbReference type="ARBA" id="ARBA00022692"/>
    </source>
</evidence>
<keyword evidence="10" id="KW-0902">Two-component regulatory system</keyword>
<dbReference type="InterPro" id="IPR005467">
    <property type="entry name" value="His_kinase_dom"/>
</dbReference>
<evidence type="ECO:0000256" key="1">
    <source>
        <dbReference type="ARBA" id="ARBA00000085"/>
    </source>
</evidence>
<proteinExistence type="predicted"/>